<dbReference type="InterPro" id="IPR005134">
    <property type="entry name" value="UPF0114"/>
</dbReference>
<dbReference type="AlphaFoldDB" id="A0A0F9RZW9"/>
<reference evidence="2" key="1">
    <citation type="journal article" date="2015" name="Nature">
        <title>Complex archaea that bridge the gap between prokaryotes and eukaryotes.</title>
        <authorList>
            <person name="Spang A."/>
            <person name="Saw J.H."/>
            <person name="Jorgensen S.L."/>
            <person name="Zaremba-Niedzwiedzka K."/>
            <person name="Martijn J."/>
            <person name="Lind A.E."/>
            <person name="van Eijk R."/>
            <person name="Schleper C."/>
            <person name="Guy L."/>
            <person name="Ettema T.J."/>
        </authorList>
    </citation>
    <scope>NUCLEOTIDE SEQUENCE</scope>
</reference>
<feature type="transmembrane region" description="Helical" evidence="1">
    <location>
        <begin position="21"/>
        <end position="53"/>
    </location>
</feature>
<dbReference type="EMBL" id="LAZR01002404">
    <property type="protein sequence ID" value="KKN30461.1"/>
    <property type="molecule type" value="Genomic_DNA"/>
</dbReference>
<accession>A0A0F9RZW9</accession>
<feature type="transmembrane region" description="Helical" evidence="1">
    <location>
        <begin position="118"/>
        <end position="136"/>
    </location>
</feature>
<gene>
    <name evidence="2" type="ORF">LCGC14_0833880</name>
</gene>
<evidence type="ECO:0000313" key="2">
    <source>
        <dbReference type="EMBL" id="KKN30461.1"/>
    </source>
</evidence>
<name>A0A0F9RZW9_9ZZZZ</name>
<keyword evidence="1" id="KW-1133">Transmembrane helix</keyword>
<keyword evidence="1" id="KW-0472">Membrane</keyword>
<proteinExistence type="predicted"/>
<protein>
    <recommendedName>
        <fullName evidence="3">YqhA family protein</fullName>
    </recommendedName>
</protein>
<feature type="transmembrane region" description="Helical" evidence="1">
    <location>
        <begin position="142"/>
        <end position="164"/>
    </location>
</feature>
<sequence length="179" mass="20083">MAKRQIEDKYISLVFIISIKLAIFVMASAALISSIAALITLLILIFDLVGFAVARDFLDLVLGLEEKPAVLELLDIVEFALLTVMLLIFAFGLNSIFMQRHYKVTAFKIVDIDQLKRYLTGTIVTLFGTAFLERVFAREPELLLSGVGLGVFILALVAYIYVLIRYAEPEEEKQEESSE</sequence>
<feature type="transmembrane region" description="Helical" evidence="1">
    <location>
        <begin position="73"/>
        <end position="97"/>
    </location>
</feature>
<comment type="caution">
    <text evidence="2">The sequence shown here is derived from an EMBL/GenBank/DDBJ whole genome shotgun (WGS) entry which is preliminary data.</text>
</comment>
<dbReference type="Pfam" id="PF03350">
    <property type="entry name" value="UPF0114"/>
    <property type="match status" value="1"/>
</dbReference>
<keyword evidence="1" id="KW-0812">Transmembrane</keyword>
<evidence type="ECO:0000256" key="1">
    <source>
        <dbReference type="SAM" id="Phobius"/>
    </source>
</evidence>
<organism evidence="2">
    <name type="scientific">marine sediment metagenome</name>
    <dbReference type="NCBI Taxonomy" id="412755"/>
    <lineage>
        <taxon>unclassified sequences</taxon>
        <taxon>metagenomes</taxon>
        <taxon>ecological metagenomes</taxon>
    </lineage>
</organism>
<evidence type="ECO:0008006" key="3">
    <source>
        <dbReference type="Google" id="ProtNLM"/>
    </source>
</evidence>